<organism evidence="2">
    <name type="scientific">viral metagenome</name>
    <dbReference type="NCBI Taxonomy" id="1070528"/>
    <lineage>
        <taxon>unclassified sequences</taxon>
        <taxon>metagenomes</taxon>
        <taxon>organismal metagenomes</taxon>
    </lineage>
</organism>
<evidence type="ECO:0000256" key="1">
    <source>
        <dbReference type="SAM" id="Phobius"/>
    </source>
</evidence>
<dbReference type="EMBL" id="MN740369">
    <property type="protein sequence ID" value="QHU03109.1"/>
    <property type="molecule type" value="Genomic_DNA"/>
</dbReference>
<feature type="transmembrane region" description="Helical" evidence="1">
    <location>
        <begin position="6"/>
        <end position="37"/>
    </location>
</feature>
<dbReference type="AlphaFoldDB" id="A0A6C0JBU8"/>
<name>A0A6C0JBU8_9ZZZZ</name>
<keyword evidence="1" id="KW-0472">Membrane</keyword>
<reference evidence="2" key="1">
    <citation type="journal article" date="2020" name="Nature">
        <title>Giant virus diversity and host interactions through global metagenomics.</title>
        <authorList>
            <person name="Schulz F."/>
            <person name="Roux S."/>
            <person name="Paez-Espino D."/>
            <person name="Jungbluth S."/>
            <person name="Walsh D.A."/>
            <person name="Denef V.J."/>
            <person name="McMahon K.D."/>
            <person name="Konstantinidis K.T."/>
            <person name="Eloe-Fadrosh E.A."/>
            <person name="Kyrpides N.C."/>
            <person name="Woyke T."/>
        </authorList>
    </citation>
    <scope>NUCLEOTIDE SEQUENCE</scope>
    <source>
        <strain evidence="2">GVMAG-M-3300025890-48</strain>
    </source>
</reference>
<keyword evidence="1" id="KW-1133">Transmembrane helix</keyword>
<accession>A0A6C0JBU8</accession>
<evidence type="ECO:0000313" key="2">
    <source>
        <dbReference type="EMBL" id="QHU03109.1"/>
    </source>
</evidence>
<sequence>MYQDFIFRIIVYFISLYFILIKKSILINFCGWAILISHIYKDTIELAKWPYWCEFFGIFLSILLITEGIKYNYYVVLVIGGLKLFAHFRQIIFDDDRYYY</sequence>
<proteinExistence type="predicted"/>
<protein>
    <submittedName>
        <fullName evidence="2">Uncharacterized protein</fullName>
    </submittedName>
</protein>
<keyword evidence="1" id="KW-0812">Transmembrane</keyword>